<proteinExistence type="inferred from homology"/>
<name>A0AAD4T6I4_9MAGN</name>
<comment type="subunit">
    <text evidence="1">Homodimer.</text>
</comment>
<evidence type="ECO:0000256" key="1">
    <source>
        <dbReference type="RuleBase" id="RU363099"/>
    </source>
</evidence>
<organism evidence="2 3">
    <name type="scientific">Papaver atlanticum</name>
    <dbReference type="NCBI Taxonomy" id="357466"/>
    <lineage>
        <taxon>Eukaryota</taxon>
        <taxon>Viridiplantae</taxon>
        <taxon>Streptophyta</taxon>
        <taxon>Embryophyta</taxon>
        <taxon>Tracheophyta</taxon>
        <taxon>Spermatophyta</taxon>
        <taxon>Magnoliopsida</taxon>
        <taxon>Ranunculales</taxon>
        <taxon>Papaveraceae</taxon>
        <taxon>Papaveroideae</taxon>
        <taxon>Papaver</taxon>
    </lineage>
</organism>
<protein>
    <recommendedName>
        <fullName evidence="1">Dirigent protein</fullName>
    </recommendedName>
</protein>
<reference evidence="2" key="1">
    <citation type="submission" date="2022-04" db="EMBL/GenBank/DDBJ databases">
        <title>A functionally conserved STORR gene fusion in Papaver species that diverged 16.8 million years ago.</title>
        <authorList>
            <person name="Catania T."/>
        </authorList>
    </citation>
    <scope>NUCLEOTIDE SEQUENCE</scope>
    <source>
        <strain evidence="2">S-188037</strain>
    </source>
</reference>
<dbReference type="GO" id="GO:0048046">
    <property type="term" value="C:apoplast"/>
    <property type="evidence" value="ECO:0007669"/>
    <property type="project" value="UniProtKB-SubCell"/>
</dbReference>
<comment type="function">
    <text evidence="1">Dirigent proteins impart stereoselectivity on the phenoxy radical-coupling reaction, yielding optically active lignans from two molecules of coniferyl alcohol in the biosynthesis of lignans, flavonolignans, and alkaloids and thus plays a central role in plant secondary metabolism.</text>
</comment>
<dbReference type="Proteomes" id="UP001202328">
    <property type="component" value="Unassembled WGS sequence"/>
</dbReference>
<comment type="similarity">
    <text evidence="1">Belongs to the plant dirigent protein family.</text>
</comment>
<keyword evidence="1" id="KW-0964">Secreted</keyword>
<dbReference type="Pfam" id="PF03018">
    <property type="entry name" value="Dirigent"/>
    <property type="match status" value="1"/>
</dbReference>
<dbReference type="AlphaFoldDB" id="A0AAD4T6I4"/>
<sequence>MGMADIHSKRSLSVAMFSIYGKLFPALGNPVQLGLRKEKFSHFRVYWHDNASSSNPTTIQVAGANSTQDSITGFGAILFQRLGRAQGTYTFAGIDEPVVLANANIVFTTGKYNGSTLGIMGRNILVPADPLNFTVSLKFPSRPSKRPCLFITMMLNTIISVSCSLCTCFQQFPHS</sequence>
<keyword evidence="3" id="KW-1185">Reference proteome</keyword>
<evidence type="ECO:0000313" key="3">
    <source>
        <dbReference type="Proteomes" id="UP001202328"/>
    </source>
</evidence>
<keyword evidence="1" id="KW-0052">Apoplast</keyword>
<gene>
    <name evidence="2" type="ORF">MKW98_015164</name>
</gene>
<dbReference type="InterPro" id="IPR004265">
    <property type="entry name" value="Dirigent"/>
</dbReference>
<accession>A0AAD4T6I4</accession>
<evidence type="ECO:0000313" key="2">
    <source>
        <dbReference type="EMBL" id="KAI3944012.1"/>
    </source>
</evidence>
<dbReference type="PANTHER" id="PTHR21495">
    <property type="entry name" value="NUCLEOPORIN-RELATED"/>
    <property type="match status" value="1"/>
</dbReference>
<comment type="subcellular location">
    <subcellularLocation>
        <location evidence="1">Secreted</location>
        <location evidence="1">Extracellular space</location>
        <location evidence="1">Apoplast</location>
    </subcellularLocation>
</comment>
<comment type="caution">
    <text evidence="2">The sequence shown here is derived from an EMBL/GenBank/DDBJ whole genome shotgun (WGS) entry which is preliminary data.</text>
</comment>
<dbReference type="EMBL" id="JAJJMB010004080">
    <property type="protein sequence ID" value="KAI3944012.1"/>
    <property type="molecule type" value="Genomic_DNA"/>
</dbReference>